<evidence type="ECO:0000313" key="4">
    <source>
        <dbReference type="Proteomes" id="UP001589607"/>
    </source>
</evidence>
<reference evidence="3 4" key="1">
    <citation type="submission" date="2024-09" db="EMBL/GenBank/DDBJ databases">
        <authorList>
            <person name="Sun Q."/>
            <person name="Mori K."/>
        </authorList>
    </citation>
    <scope>NUCLEOTIDE SEQUENCE [LARGE SCALE GENOMIC DNA]</scope>
    <source>
        <strain evidence="3 4">CECT 7955</strain>
    </source>
</reference>
<feature type="signal peptide" evidence="1">
    <location>
        <begin position="1"/>
        <end position="18"/>
    </location>
</feature>
<keyword evidence="1" id="KW-0732">Signal</keyword>
<dbReference type="PANTHER" id="PTHR46825:SF9">
    <property type="entry name" value="BETA-LACTAMASE-RELATED DOMAIN-CONTAINING PROTEIN"/>
    <property type="match status" value="1"/>
</dbReference>
<dbReference type="PANTHER" id="PTHR46825">
    <property type="entry name" value="D-ALANYL-D-ALANINE-CARBOXYPEPTIDASE/ENDOPEPTIDASE AMPH"/>
    <property type="match status" value="1"/>
</dbReference>
<comment type="caution">
    <text evidence="3">The sequence shown here is derived from an EMBL/GenBank/DDBJ whole genome shotgun (WGS) entry which is preliminary data.</text>
</comment>
<dbReference type="Proteomes" id="UP001589607">
    <property type="component" value="Unassembled WGS sequence"/>
</dbReference>
<name>A0ABV5GP62_9FLAO</name>
<dbReference type="EC" id="3.-.-.-" evidence="3"/>
<keyword evidence="4" id="KW-1185">Reference proteome</keyword>
<organism evidence="3 4">
    <name type="scientific">Flavobacterium jumunjinense</name>
    <dbReference type="NCBI Taxonomy" id="998845"/>
    <lineage>
        <taxon>Bacteria</taxon>
        <taxon>Pseudomonadati</taxon>
        <taxon>Bacteroidota</taxon>
        <taxon>Flavobacteriia</taxon>
        <taxon>Flavobacteriales</taxon>
        <taxon>Flavobacteriaceae</taxon>
        <taxon>Flavobacterium</taxon>
    </lineage>
</organism>
<evidence type="ECO:0000256" key="1">
    <source>
        <dbReference type="SAM" id="SignalP"/>
    </source>
</evidence>
<dbReference type="Gene3D" id="3.40.710.10">
    <property type="entry name" value="DD-peptidase/beta-lactamase superfamily"/>
    <property type="match status" value="1"/>
</dbReference>
<keyword evidence="3" id="KW-0378">Hydrolase</keyword>
<feature type="chain" id="PRO_5045887078" evidence="1">
    <location>
        <begin position="19"/>
        <end position="548"/>
    </location>
</feature>
<gene>
    <name evidence="3" type="ORF">ACFFVF_11670</name>
</gene>
<protein>
    <submittedName>
        <fullName evidence="3">Serine hydrolase domain-containing protein</fullName>
        <ecNumber evidence="3">3.-.-.-</ecNumber>
    </submittedName>
</protein>
<dbReference type="InterPro" id="IPR012338">
    <property type="entry name" value="Beta-lactam/transpept-like"/>
</dbReference>
<dbReference type="InterPro" id="IPR050491">
    <property type="entry name" value="AmpC-like"/>
</dbReference>
<evidence type="ECO:0000313" key="3">
    <source>
        <dbReference type="EMBL" id="MFB9097179.1"/>
    </source>
</evidence>
<feature type="domain" description="Beta-lactamase-related" evidence="2">
    <location>
        <begin position="28"/>
        <end position="338"/>
    </location>
</feature>
<evidence type="ECO:0000259" key="2">
    <source>
        <dbReference type="Pfam" id="PF00144"/>
    </source>
</evidence>
<proteinExistence type="predicted"/>
<accession>A0ABV5GP62</accession>
<dbReference type="GO" id="GO:0016787">
    <property type="term" value="F:hydrolase activity"/>
    <property type="evidence" value="ECO:0007669"/>
    <property type="project" value="UniProtKB-KW"/>
</dbReference>
<dbReference type="Pfam" id="PF00144">
    <property type="entry name" value="Beta-lactamase"/>
    <property type="match status" value="1"/>
</dbReference>
<dbReference type="SUPFAM" id="SSF56601">
    <property type="entry name" value="beta-lactamase/transpeptidase-like"/>
    <property type="match status" value="1"/>
</dbReference>
<sequence>MKLILIIISVLTSAVAFSQTDFDKEISQILNSYVDSESEPGITVGVVQNGVLIYHASKGSMNLEYGLPFNDSTVFGLASITKQFTSACIGILEKQEKLSINDDVRKYIPELTNYKDTIQIKHLLNHTSGIRNHNVLLDLQGFDYKHRGYTNKMIQDLMFKQEGVNNLPGEKMLYSNTNYVLLALIIERVSGMKIEEFAKQEIFEPLKMHKTFYTKSLEDIIENRAYPYYKESGQYQQPKSLTHCIGAGGMGSTVQDLAKWSNVFLNPNHDFFYLADFITELDTLNNGQLMKHARGMFISPYKGFITYNHSGRDLGMRSQFICIPKKSLAVIVYTNSEDINAVNISYEIVNLFIDETSVENQKQKTHKHSINQKKRFEGIYQELNSDLRMDIFVENDTLKAISSFGRNATPLISKSVNSLVRIDNPSIVYTFQTKESTGADLLVDFGGAIFYFEKIDLAFNPNQNLNEFVGNYYSDELNVNYSISIENNNLILDYPNNEGILIKEGAKDTFGANRRTKYTFIRSKNGKIISFLVASEGTVKDILFEKIN</sequence>
<dbReference type="InterPro" id="IPR001466">
    <property type="entry name" value="Beta-lactam-related"/>
</dbReference>
<dbReference type="RefSeq" id="WP_236454194.1">
    <property type="nucleotide sequence ID" value="NZ_CBCSGE010000033.1"/>
</dbReference>
<dbReference type="EMBL" id="JBHMEY010000038">
    <property type="protein sequence ID" value="MFB9097179.1"/>
    <property type="molecule type" value="Genomic_DNA"/>
</dbReference>